<organism evidence="1 2">
    <name type="scientific">Rhizophagus clarus</name>
    <dbReference type="NCBI Taxonomy" id="94130"/>
    <lineage>
        <taxon>Eukaryota</taxon>
        <taxon>Fungi</taxon>
        <taxon>Fungi incertae sedis</taxon>
        <taxon>Mucoromycota</taxon>
        <taxon>Glomeromycotina</taxon>
        <taxon>Glomeromycetes</taxon>
        <taxon>Glomerales</taxon>
        <taxon>Glomeraceae</taxon>
        <taxon>Rhizophagus</taxon>
    </lineage>
</organism>
<proteinExistence type="predicted"/>
<dbReference type="EMBL" id="BLAL01000059">
    <property type="protein sequence ID" value="GES82260.1"/>
    <property type="molecule type" value="Genomic_DNA"/>
</dbReference>
<evidence type="ECO:0000313" key="1">
    <source>
        <dbReference type="EMBL" id="GES82260.1"/>
    </source>
</evidence>
<dbReference type="AlphaFoldDB" id="A0A8H3LAT8"/>
<reference evidence="1" key="1">
    <citation type="submission" date="2019-10" db="EMBL/GenBank/DDBJ databases">
        <title>Conservation and host-specific expression of non-tandemly repeated heterogenous ribosome RNA gene in arbuscular mycorrhizal fungi.</title>
        <authorList>
            <person name="Maeda T."/>
            <person name="Kobayashi Y."/>
            <person name="Nakagawa T."/>
            <person name="Ezawa T."/>
            <person name="Yamaguchi K."/>
            <person name="Bino T."/>
            <person name="Nishimoto Y."/>
            <person name="Shigenobu S."/>
            <person name="Kawaguchi M."/>
        </authorList>
    </citation>
    <scope>NUCLEOTIDE SEQUENCE</scope>
    <source>
        <strain evidence="1">HR1</strain>
    </source>
</reference>
<comment type="caution">
    <text evidence="1">The sequence shown here is derived from an EMBL/GenBank/DDBJ whole genome shotgun (WGS) entry which is preliminary data.</text>
</comment>
<sequence>MPKNGRSSISIAKINRNHLRAGLRRREDGNLNDGRDFTGPKAITHVVGVCWLISIDVARVSNTYSQIGAQGPVVNPPSYDLTIYGIEEEPINGYWRCHRMIVFNNQYGGHGRIGTCKYHRERDQAIRCNNLIGDWYCSNLDWRVNFIRPTVGFSPRSRGTVSLRCSRFVSRNQFN</sequence>
<gene>
    <name evidence="1" type="ORF">RCL2_000947600</name>
</gene>
<dbReference type="Proteomes" id="UP000615446">
    <property type="component" value="Unassembled WGS sequence"/>
</dbReference>
<evidence type="ECO:0000313" key="2">
    <source>
        <dbReference type="Proteomes" id="UP000615446"/>
    </source>
</evidence>
<accession>A0A8H3LAT8</accession>
<name>A0A8H3LAT8_9GLOM</name>
<protein>
    <submittedName>
        <fullName evidence="1">Uncharacterized protein</fullName>
    </submittedName>
</protein>